<dbReference type="AlphaFoldDB" id="A0A844LYJ4"/>
<dbReference type="CDD" id="cd06974">
    <property type="entry name" value="TerD_like"/>
    <property type="match status" value="1"/>
</dbReference>
<dbReference type="OrthoDB" id="570928at2"/>
<dbReference type="InterPro" id="IPR051324">
    <property type="entry name" value="Stress/Tellurium_Resist"/>
</dbReference>
<keyword evidence="1" id="KW-0778">Tellurium resistance</keyword>
<dbReference type="GO" id="GO:0046690">
    <property type="term" value="P:response to tellurium ion"/>
    <property type="evidence" value="ECO:0007669"/>
    <property type="project" value="UniProtKB-KW"/>
</dbReference>
<proteinExistence type="predicted"/>
<keyword evidence="4" id="KW-1185">Reference proteome</keyword>
<dbReference type="InterPro" id="IPR003325">
    <property type="entry name" value="TerD"/>
</dbReference>
<dbReference type="EMBL" id="WFKQ01000001">
    <property type="protein sequence ID" value="MUG31732.1"/>
    <property type="molecule type" value="Genomic_DNA"/>
</dbReference>
<dbReference type="Gene3D" id="2.60.60.30">
    <property type="entry name" value="sav2460 like domains"/>
    <property type="match status" value="1"/>
</dbReference>
<evidence type="ECO:0000256" key="1">
    <source>
        <dbReference type="ARBA" id="ARBA00022686"/>
    </source>
</evidence>
<dbReference type="Proteomes" id="UP000442109">
    <property type="component" value="Unassembled WGS sequence"/>
</dbReference>
<evidence type="ECO:0000313" key="4">
    <source>
        <dbReference type="Proteomes" id="UP000442109"/>
    </source>
</evidence>
<dbReference type="PANTHER" id="PTHR32097:SF17">
    <property type="entry name" value="CAMP-BINDING PROTEIN 1-RELATED"/>
    <property type="match status" value="1"/>
</dbReference>
<dbReference type="Pfam" id="PF02342">
    <property type="entry name" value="TerD"/>
    <property type="match status" value="1"/>
</dbReference>
<organism evidence="3 4">
    <name type="scientific">Psychrobacter sanguinis</name>
    <dbReference type="NCBI Taxonomy" id="861445"/>
    <lineage>
        <taxon>Bacteria</taxon>
        <taxon>Pseudomonadati</taxon>
        <taxon>Pseudomonadota</taxon>
        <taxon>Gammaproteobacteria</taxon>
        <taxon>Moraxellales</taxon>
        <taxon>Moraxellaceae</taxon>
        <taxon>Psychrobacter</taxon>
    </lineage>
</organism>
<accession>A0A844LYJ4</accession>
<comment type="caution">
    <text evidence="3">The sequence shown here is derived from an EMBL/GenBank/DDBJ whole genome shotgun (WGS) entry which is preliminary data.</text>
</comment>
<reference evidence="3 4" key="1">
    <citation type="journal article" date="2019" name="PLoS ONE">
        <title>Pup mortality in New Zealand sea lions (Phocarctos hookeri) at Enderby Island, Auckland Islands, 2013-18.</title>
        <authorList>
            <person name="Michael S.A."/>
            <person name="Hayman D.T.S."/>
            <person name="Gray R."/>
            <person name="Zhang J."/>
            <person name="Rogers L."/>
            <person name="Roe W.D."/>
        </authorList>
    </citation>
    <scope>NUCLEOTIDE SEQUENCE [LARGE SCALE GENOMIC DNA]</scope>
    <source>
        <strain evidence="3 4">SM868</strain>
    </source>
</reference>
<evidence type="ECO:0000313" key="3">
    <source>
        <dbReference type="EMBL" id="MUG31732.1"/>
    </source>
</evidence>
<dbReference type="PANTHER" id="PTHR32097">
    <property type="entry name" value="CAMP-BINDING PROTEIN 1-RELATED"/>
    <property type="match status" value="1"/>
</dbReference>
<feature type="domain" description="TerD" evidence="2">
    <location>
        <begin position="1"/>
        <end position="191"/>
    </location>
</feature>
<dbReference type="RefSeq" id="WP_155586775.1">
    <property type="nucleotide sequence ID" value="NZ_WFKQ01000001.1"/>
</dbReference>
<name>A0A844LYJ4_9GAMM</name>
<protein>
    <submittedName>
        <fullName evidence="3">TerD family protein</fullName>
    </submittedName>
</protein>
<gene>
    <name evidence="3" type="ORF">GB996_02880</name>
</gene>
<sequence>MAVNLQKGQKISLSKEAGGTLTQIKMGLGWDVAGSAAPAKKGGFLGALFGGGGSGGGDSIDLDASCIMFDDNKQPVDAIWFNQLRSKDGSILHTGDNRTGAGDGDDEVINVDLSNIPAHVKSLVFTVNSFTGQNFSTVENAYCRIVDAGNNAEVARYNLSSQGNHTAMIMAKVYRHNGEWKMHAIGEVASGRTFNDLMPAITPHA</sequence>
<evidence type="ECO:0000259" key="2">
    <source>
        <dbReference type="Pfam" id="PF02342"/>
    </source>
</evidence>